<dbReference type="AlphaFoldDB" id="A0A0A9FMS1"/>
<reference evidence="1" key="1">
    <citation type="submission" date="2014-09" db="EMBL/GenBank/DDBJ databases">
        <authorList>
            <person name="Magalhaes I.L.F."/>
            <person name="Oliveira U."/>
            <person name="Santos F.R."/>
            <person name="Vidigal T.H.D.A."/>
            <person name="Brescovit A.D."/>
            <person name="Santos A.J."/>
        </authorList>
    </citation>
    <scope>NUCLEOTIDE SEQUENCE</scope>
    <source>
        <tissue evidence="1">Shoot tissue taken approximately 20 cm above the soil surface</tissue>
    </source>
</reference>
<evidence type="ECO:0000313" key="1">
    <source>
        <dbReference type="EMBL" id="JAE09588.1"/>
    </source>
</evidence>
<organism evidence="1">
    <name type="scientific">Arundo donax</name>
    <name type="common">Giant reed</name>
    <name type="synonym">Donax arundinaceus</name>
    <dbReference type="NCBI Taxonomy" id="35708"/>
    <lineage>
        <taxon>Eukaryota</taxon>
        <taxon>Viridiplantae</taxon>
        <taxon>Streptophyta</taxon>
        <taxon>Embryophyta</taxon>
        <taxon>Tracheophyta</taxon>
        <taxon>Spermatophyta</taxon>
        <taxon>Magnoliopsida</taxon>
        <taxon>Liliopsida</taxon>
        <taxon>Poales</taxon>
        <taxon>Poaceae</taxon>
        <taxon>PACMAD clade</taxon>
        <taxon>Arundinoideae</taxon>
        <taxon>Arundineae</taxon>
        <taxon>Arundo</taxon>
    </lineage>
</organism>
<accession>A0A0A9FMS1</accession>
<proteinExistence type="predicted"/>
<dbReference type="EMBL" id="GBRH01188308">
    <property type="protein sequence ID" value="JAE09588.1"/>
    <property type="molecule type" value="Transcribed_RNA"/>
</dbReference>
<name>A0A0A9FMS1_ARUDO</name>
<protein>
    <submittedName>
        <fullName evidence="1">Uncharacterized protein</fullName>
    </submittedName>
</protein>
<reference evidence="1" key="2">
    <citation type="journal article" date="2015" name="Data Brief">
        <title>Shoot transcriptome of the giant reed, Arundo donax.</title>
        <authorList>
            <person name="Barrero R.A."/>
            <person name="Guerrero F.D."/>
            <person name="Moolhuijzen P."/>
            <person name="Goolsby J.A."/>
            <person name="Tidwell J."/>
            <person name="Bellgard S.E."/>
            <person name="Bellgard M.I."/>
        </authorList>
    </citation>
    <scope>NUCLEOTIDE SEQUENCE</scope>
    <source>
        <tissue evidence="1">Shoot tissue taken approximately 20 cm above the soil surface</tissue>
    </source>
</reference>
<sequence>MSLYSKCKKIADVLDCNDLLVNADNCCINHFVQ</sequence>